<dbReference type="PANTHER" id="PTHR46158:SF10">
    <property type="entry name" value="RING-CH-TYPE DOMAIN-CONTAINING PROTEIN"/>
    <property type="match status" value="1"/>
</dbReference>
<feature type="transmembrane region" description="Helical" evidence="4">
    <location>
        <begin position="340"/>
        <end position="362"/>
    </location>
</feature>
<dbReference type="PANTHER" id="PTHR46158">
    <property type="entry name" value="OS02G0165000 PROTEIN"/>
    <property type="match status" value="1"/>
</dbReference>
<proteinExistence type="predicted"/>
<dbReference type="AlphaFoldDB" id="A0A4P1RIU0"/>
<organism evidence="6 7">
    <name type="scientific">Lupinus angustifolius</name>
    <name type="common">Narrow-leaved blue lupine</name>
    <dbReference type="NCBI Taxonomy" id="3871"/>
    <lineage>
        <taxon>Eukaryota</taxon>
        <taxon>Viridiplantae</taxon>
        <taxon>Streptophyta</taxon>
        <taxon>Embryophyta</taxon>
        <taxon>Tracheophyta</taxon>
        <taxon>Spermatophyta</taxon>
        <taxon>Magnoliopsida</taxon>
        <taxon>eudicotyledons</taxon>
        <taxon>Gunneridae</taxon>
        <taxon>Pentapetalae</taxon>
        <taxon>rosids</taxon>
        <taxon>fabids</taxon>
        <taxon>Fabales</taxon>
        <taxon>Fabaceae</taxon>
        <taxon>Papilionoideae</taxon>
        <taxon>50 kb inversion clade</taxon>
        <taxon>genistoids sensu lato</taxon>
        <taxon>core genistoids</taxon>
        <taxon>Genisteae</taxon>
        <taxon>Lupinus</taxon>
    </lineage>
</organism>
<evidence type="ECO:0000256" key="3">
    <source>
        <dbReference type="ARBA" id="ARBA00022833"/>
    </source>
</evidence>
<dbReference type="Proteomes" id="UP000188354">
    <property type="component" value="Chromosome LG05"/>
</dbReference>
<name>A0A4P1RIU0_LUPAN</name>
<dbReference type="Pfam" id="PF12906">
    <property type="entry name" value="RINGv"/>
    <property type="match status" value="1"/>
</dbReference>
<dbReference type="SMART" id="SM00744">
    <property type="entry name" value="RINGv"/>
    <property type="match status" value="1"/>
</dbReference>
<feature type="transmembrane region" description="Helical" evidence="4">
    <location>
        <begin position="368"/>
        <end position="392"/>
    </location>
</feature>
<dbReference type="CDD" id="cd16495">
    <property type="entry name" value="RING_CH-C4HC3_MARCH"/>
    <property type="match status" value="1"/>
</dbReference>
<sequence length="445" mass="49130">MQNLILEIPTRTLKETSEDFLTIKMPPTPPSPPTRVNSFSKNRSNIKSFLPELSSKICNTSSEIEKPALLALQGSYTMETKKPLILRTFSLTKLAASTGKTTSSLPVDSNPESTYGGNIVSVERGIQLPIHRSLSVPEFTKDENVPVGGMFRIVPTTPKLVENIATTTPTSIPVDTVENEDRSEDIPEEEAVCRICITELGECAETLKLECNCKGELSLAHQECAVKWFSIKGNRICDVCKKEVQNLPVTLLRVQTVRERRGQQAEISHYRQGEVIALLEFWQDALILVIVNMLAYFGFLEQLLVSKMGSTAVAMSLPFSCILGFLASVTATTMVRRSTVWVYATVQFALVVLTGHIFYSLVHIPAVLAILLGTFTGFGVVMCGATILAEIFKLSRRIELARSNQQPRSEHAVLPNQSSSAEFHQVQTDSHYPESNLGYSPAHVI</sequence>
<keyword evidence="2" id="KW-0863">Zinc-finger</keyword>
<keyword evidence="7" id="KW-1185">Reference proteome</keyword>
<evidence type="ECO:0000313" key="6">
    <source>
        <dbReference type="EMBL" id="OIW12130.1"/>
    </source>
</evidence>
<dbReference type="GO" id="GO:0008270">
    <property type="term" value="F:zinc ion binding"/>
    <property type="evidence" value="ECO:0007669"/>
    <property type="project" value="UniProtKB-KW"/>
</dbReference>
<reference evidence="6 7" key="1">
    <citation type="journal article" date="2017" name="Plant Biotechnol. J.">
        <title>A comprehensive draft genome sequence for lupin (Lupinus angustifolius), an emerging health food: insights into plant-microbe interactions and legume evolution.</title>
        <authorList>
            <person name="Hane J.K."/>
            <person name="Ming Y."/>
            <person name="Kamphuis L.G."/>
            <person name="Nelson M.N."/>
            <person name="Garg G."/>
            <person name="Atkins C.A."/>
            <person name="Bayer P.E."/>
            <person name="Bravo A."/>
            <person name="Bringans S."/>
            <person name="Cannon S."/>
            <person name="Edwards D."/>
            <person name="Foley R."/>
            <person name="Gao L.L."/>
            <person name="Harrison M.J."/>
            <person name="Huang W."/>
            <person name="Hurgobin B."/>
            <person name="Li S."/>
            <person name="Liu C.W."/>
            <person name="McGrath A."/>
            <person name="Morahan G."/>
            <person name="Murray J."/>
            <person name="Weller J."/>
            <person name="Jian J."/>
            <person name="Singh K.B."/>
        </authorList>
    </citation>
    <scope>NUCLEOTIDE SEQUENCE [LARGE SCALE GENOMIC DNA]</scope>
    <source>
        <strain evidence="7">cv. Tanjil</strain>
        <tissue evidence="6">Whole plant</tissue>
    </source>
</reference>
<keyword evidence="4" id="KW-0472">Membrane</keyword>
<evidence type="ECO:0000256" key="1">
    <source>
        <dbReference type="ARBA" id="ARBA00022723"/>
    </source>
</evidence>
<feature type="domain" description="RING-CH-type" evidence="5">
    <location>
        <begin position="185"/>
        <end position="247"/>
    </location>
</feature>
<dbReference type="InterPro" id="IPR011016">
    <property type="entry name" value="Znf_RING-CH"/>
</dbReference>
<feature type="transmembrane region" description="Helical" evidence="4">
    <location>
        <begin position="312"/>
        <end position="333"/>
    </location>
</feature>
<keyword evidence="4" id="KW-0812">Transmembrane</keyword>
<gene>
    <name evidence="6" type="ORF">TanjilG_02351</name>
</gene>
<evidence type="ECO:0000256" key="4">
    <source>
        <dbReference type="SAM" id="Phobius"/>
    </source>
</evidence>
<dbReference type="EMBL" id="CM007365">
    <property type="protein sequence ID" value="OIW12130.1"/>
    <property type="molecule type" value="Genomic_DNA"/>
</dbReference>
<dbReference type="PROSITE" id="PS51292">
    <property type="entry name" value="ZF_RING_CH"/>
    <property type="match status" value="1"/>
</dbReference>
<dbReference type="Gene3D" id="3.30.40.10">
    <property type="entry name" value="Zinc/RING finger domain, C3HC4 (zinc finger)"/>
    <property type="match status" value="1"/>
</dbReference>
<dbReference type="InterPro" id="IPR013083">
    <property type="entry name" value="Znf_RING/FYVE/PHD"/>
</dbReference>
<evidence type="ECO:0000256" key="2">
    <source>
        <dbReference type="ARBA" id="ARBA00022771"/>
    </source>
</evidence>
<keyword evidence="4" id="KW-1133">Transmembrane helix</keyword>
<dbReference type="Gramene" id="OIW12130">
    <property type="protein sequence ID" value="OIW12130"/>
    <property type="gene ID" value="TanjilG_02351"/>
</dbReference>
<evidence type="ECO:0000313" key="7">
    <source>
        <dbReference type="Proteomes" id="UP000188354"/>
    </source>
</evidence>
<evidence type="ECO:0000259" key="5">
    <source>
        <dbReference type="PROSITE" id="PS51292"/>
    </source>
</evidence>
<keyword evidence="1" id="KW-0479">Metal-binding</keyword>
<keyword evidence="3" id="KW-0862">Zinc</keyword>
<dbReference type="SUPFAM" id="SSF57850">
    <property type="entry name" value="RING/U-box"/>
    <property type="match status" value="1"/>
</dbReference>
<feature type="transmembrane region" description="Helical" evidence="4">
    <location>
        <begin position="281"/>
        <end position="300"/>
    </location>
</feature>
<protein>
    <recommendedName>
        <fullName evidence="5">RING-CH-type domain-containing protein</fullName>
    </recommendedName>
</protein>
<accession>A0A4P1RIU0</accession>